<comment type="caution">
    <text evidence="4">The sequence shown here is derived from an EMBL/GenBank/DDBJ whole genome shotgun (WGS) entry which is preliminary data.</text>
</comment>
<dbReference type="EMBL" id="JACCJB010000017">
    <property type="protein sequence ID" value="KAF6220219.1"/>
    <property type="molecule type" value="Genomic_DNA"/>
</dbReference>
<name>A0A8H6FA28_9LECA</name>
<dbReference type="InterPro" id="IPR007527">
    <property type="entry name" value="Znf_SWIM"/>
</dbReference>
<protein>
    <recommendedName>
        <fullName evidence="3">SWIM-type domain-containing protein</fullName>
    </recommendedName>
</protein>
<keyword evidence="1" id="KW-0862">Zinc</keyword>
<dbReference type="PROSITE" id="PS50966">
    <property type="entry name" value="ZF_SWIM"/>
    <property type="match status" value="1"/>
</dbReference>
<dbReference type="GeneID" id="59331762"/>
<evidence type="ECO:0000256" key="1">
    <source>
        <dbReference type="PROSITE-ProRule" id="PRU00325"/>
    </source>
</evidence>
<keyword evidence="1" id="KW-0863">Zinc-finger</keyword>
<dbReference type="RefSeq" id="XP_037149654.1">
    <property type="nucleotide sequence ID" value="XM_037294273.1"/>
</dbReference>
<evidence type="ECO:0000313" key="5">
    <source>
        <dbReference type="Proteomes" id="UP000593566"/>
    </source>
</evidence>
<organism evidence="4 5">
    <name type="scientific">Letharia lupina</name>
    <dbReference type="NCBI Taxonomy" id="560253"/>
    <lineage>
        <taxon>Eukaryota</taxon>
        <taxon>Fungi</taxon>
        <taxon>Dikarya</taxon>
        <taxon>Ascomycota</taxon>
        <taxon>Pezizomycotina</taxon>
        <taxon>Lecanoromycetes</taxon>
        <taxon>OSLEUM clade</taxon>
        <taxon>Lecanoromycetidae</taxon>
        <taxon>Lecanorales</taxon>
        <taxon>Lecanorineae</taxon>
        <taxon>Parmeliaceae</taxon>
        <taxon>Letharia</taxon>
    </lineage>
</organism>
<evidence type="ECO:0000313" key="4">
    <source>
        <dbReference type="EMBL" id="KAF6220219.1"/>
    </source>
</evidence>
<gene>
    <name evidence="4" type="ORF">HO133_003351</name>
</gene>
<dbReference type="AlphaFoldDB" id="A0A8H6FA28"/>
<keyword evidence="1" id="KW-0479">Metal-binding</keyword>
<dbReference type="GO" id="GO:0008270">
    <property type="term" value="F:zinc ion binding"/>
    <property type="evidence" value="ECO:0007669"/>
    <property type="project" value="UniProtKB-KW"/>
</dbReference>
<feature type="domain" description="SWIM-type" evidence="3">
    <location>
        <begin position="563"/>
        <end position="598"/>
    </location>
</feature>
<dbReference type="Proteomes" id="UP000593566">
    <property type="component" value="Unassembled WGS sequence"/>
</dbReference>
<proteinExistence type="predicted"/>
<sequence>MSYPRFLRNPPQYGTFEDTQEERDCYGSNPEGIDRDRTPEAMYSDEIVPLVPEEEDSGSEGEWSRPTYSDASRSPSPLPEGSTSLPPSLHPPVKRKASAPLDKERRKGTKRSKPTPLVEPELASTMLKLPPHIPETRETVFLLSKPIRWTVEDFDAYWPLVDNFWVCNKPNNAITGKGTQSSYWWCRLHKGETVSETHGQRNKQLRRVPPCGMKLKMVKSYSQSDHGILLSVEISLHLDKKHPCWQHNHERDFVDQCKINSFVMDAAGRAVATGWEVASIFSNLRGVKWANNLTALEAAGGKHLKLLDVHNAGAEWKKVNPDGRIQGAKAPWEQQWADCLTDLESKEDVRCANITAKRDIDDKMTYGTVFAKKSTEDGNIMSEFLRKVKQWCGGRGAWRLRYMITDDSAAEQKAVRLAFRGLEEGEQQVDHFLCRKHSERTLKEKLGADSCKKSFEHLYKALYYRFSEQGCKDEVHAAINAAPDHKKEYIRKWWLDTRKLWAYYARQHSCLLLQLREEETATKFRTYQSAECQLYPELAKFPGPVQQLIVGQLKKAMEAQDEGEIPRDLNDELSCTCVFYRQYQLPCSHLWQFNLMSNAFAEADWKRWAYMFEEGGFEIYESTTKEYVIKDIYDEPDGPSKHMLDVREVLDEIKTKFYELKAGTVGWEDNVRERISAQWVTMLR</sequence>
<reference evidence="4 5" key="1">
    <citation type="journal article" date="2020" name="Genomics">
        <title>Complete, high-quality genomes from long-read metagenomic sequencing of two wolf lichen thalli reveals enigmatic genome architecture.</title>
        <authorList>
            <person name="McKenzie S.K."/>
            <person name="Walston R.F."/>
            <person name="Allen J.L."/>
        </authorList>
    </citation>
    <scope>NUCLEOTIDE SEQUENCE [LARGE SCALE GENOMIC DNA]</scope>
    <source>
        <strain evidence="4">WasteWater1</strain>
    </source>
</reference>
<accession>A0A8H6FA28</accession>
<evidence type="ECO:0000256" key="2">
    <source>
        <dbReference type="SAM" id="MobiDB-lite"/>
    </source>
</evidence>
<keyword evidence="5" id="KW-1185">Reference proteome</keyword>
<feature type="compositionally biased region" description="Polar residues" evidence="2">
    <location>
        <begin position="66"/>
        <end position="86"/>
    </location>
</feature>
<evidence type="ECO:0000259" key="3">
    <source>
        <dbReference type="PROSITE" id="PS50966"/>
    </source>
</evidence>
<feature type="region of interest" description="Disordered" evidence="2">
    <location>
        <begin position="1"/>
        <end position="120"/>
    </location>
</feature>